<accession>A0A842IU53</accession>
<evidence type="ECO:0000313" key="3">
    <source>
        <dbReference type="EMBL" id="MBC2846481.1"/>
    </source>
</evidence>
<comment type="caution">
    <text evidence="3">The sequence shown here is derived from an EMBL/GenBank/DDBJ whole genome shotgun (WGS) entry which is preliminary data.</text>
</comment>
<feature type="transmembrane region" description="Helical" evidence="1">
    <location>
        <begin position="88"/>
        <end position="110"/>
    </location>
</feature>
<keyword evidence="1" id="KW-0812">Transmembrane</keyword>
<dbReference type="GO" id="GO:0008237">
    <property type="term" value="F:metallopeptidase activity"/>
    <property type="evidence" value="ECO:0007669"/>
    <property type="project" value="UniProtKB-KW"/>
</dbReference>
<dbReference type="EMBL" id="JACLCP010000005">
    <property type="protein sequence ID" value="MBC2846481.1"/>
    <property type="molecule type" value="Genomic_DNA"/>
</dbReference>
<dbReference type="GO" id="GO:0004175">
    <property type="term" value="F:endopeptidase activity"/>
    <property type="evidence" value="ECO:0007669"/>
    <property type="project" value="UniProtKB-ARBA"/>
</dbReference>
<name>A0A842IU53_9FLAO</name>
<organism evidence="3 4">
    <name type="scientific">Winogradskyella flava</name>
    <dbReference type="NCBI Taxonomy" id="1884876"/>
    <lineage>
        <taxon>Bacteria</taxon>
        <taxon>Pseudomonadati</taxon>
        <taxon>Bacteroidota</taxon>
        <taxon>Flavobacteriia</taxon>
        <taxon>Flavobacteriales</taxon>
        <taxon>Flavobacteriaceae</taxon>
        <taxon>Winogradskyella</taxon>
    </lineage>
</organism>
<protein>
    <submittedName>
        <fullName evidence="3">CPBP family intramembrane metalloprotease</fullName>
    </submittedName>
</protein>
<feature type="transmembrane region" description="Helical" evidence="1">
    <location>
        <begin position="49"/>
        <end position="67"/>
    </location>
</feature>
<evidence type="ECO:0000313" key="4">
    <source>
        <dbReference type="Proteomes" id="UP000533900"/>
    </source>
</evidence>
<keyword evidence="1" id="KW-0472">Membrane</keyword>
<keyword evidence="3" id="KW-0645">Protease</keyword>
<dbReference type="InterPro" id="IPR003675">
    <property type="entry name" value="Rce1/LyrA-like_dom"/>
</dbReference>
<feature type="transmembrane region" description="Helical" evidence="1">
    <location>
        <begin position="154"/>
        <end position="170"/>
    </location>
</feature>
<evidence type="ECO:0000259" key="2">
    <source>
        <dbReference type="Pfam" id="PF02517"/>
    </source>
</evidence>
<keyword evidence="3" id="KW-0482">Metalloprotease</keyword>
<feature type="transmembrane region" description="Helical" evidence="1">
    <location>
        <begin position="198"/>
        <end position="216"/>
    </location>
</feature>
<dbReference type="Pfam" id="PF02517">
    <property type="entry name" value="Rce1-like"/>
    <property type="match status" value="1"/>
</dbReference>
<keyword evidence="3" id="KW-0378">Hydrolase</keyword>
<feature type="domain" description="CAAX prenyl protease 2/Lysostaphin resistance protein A-like" evidence="2">
    <location>
        <begin position="121"/>
        <end position="207"/>
    </location>
</feature>
<dbReference type="GO" id="GO:0080120">
    <property type="term" value="P:CAAX-box protein maturation"/>
    <property type="evidence" value="ECO:0007669"/>
    <property type="project" value="UniProtKB-ARBA"/>
</dbReference>
<keyword evidence="1" id="KW-1133">Transmembrane helix</keyword>
<feature type="transmembrane region" description="Helical" evidence="1">
    <location>
        <begin position="25"/>
        <end position="43"/>
    </location>
</feature>
<sequence length="231" mass="27085">MKNRLTKYLTEFASLKLTRPISDKIRILEIIAVILTGIGKFIFMDYLNWRLPFVIVAIVSWSFYVFYRHKKDNNVLKDWGFRWDNFKPVLRLMLPFALVAIGLFFLIGYIQGTINLTWHIIPLLITYPIWGSIQQFLTIGLLAGNLKDLKRVQFNKGLIVFVTAIFFSIVHYPSIWLMIGTFILALFYGYMYLRAKNIYVLGLLHGWLGALFYYTVVNQDPFADVFLKFIN</sequence>
<evidence type="ECO:0000256" key="1">
    <source>
        <dbReference type="SAM" id="Phobius"/>
    </source>
</evidence>
<dbReference type="AlphaFoldDB" id="A0A842IU53"/>
<gene>
    <name evidence="3" type="ORF">H7F21_15350</name>
</gene>
<proteinExistence type="predicted"/>
<feature type="transmembrane region" description="Helical" evidence="1">
    <location>
        <begin position="116"/>
        <end position="142"/>
    </location>
</feature>
<dbReference type="RefSeq" id="WP_185790187.1">
    <property type="nucleotide sequence ID" value="NZ_JACLCP010000005.1"/>
</dbReference>
<dbReference type="Proteomes" id="UP000533900">
    <property type="component" value="Unassembled WGS sequence"/>
</dbReference>
<feature type="transmembrane region" description="Helical" evidence="1">
    <location>
        <begin position="176"/>
        <end position="193"/>
    </location>
</feature>
<dbReference type="GO" id="GO:0006508">
    <property type="term" value="P:proteolysis"/>
    <property type="evidence" value="ECO:0007669"/>
    <property type="project" value="UniProtKB-KW"/>
</dbReference>
<keyword evidence="4" id="KW-1185">Reference proteome</keyword>
<reference evidence="3" key="1">
    <citation type="submission" date="2020-08" db="EMBL/GenBank/DDBJ databases">
        <title>Winogradskyella ouciana sp. nov., isolated from the hadal seawater of the Mariana Trench.</title>
        <authorList>
            <person name="He X."/>
        </authorList>
    </citation>
    <scope>NUCLEOTIDE SEQUENCE [LARGE SCALE GENOMIC DNA]</scope>
    <source>
        <strain evidence="3">KCTC 52348</strain>
    </source>
</reference>